<dbReference type="InterPro" id="IPR051689">
    <property type="entry name" value="Sterol_desaturase/TMEM195"/>
</dbReference>
<evidence type="ECO:0000259" key="7">
    <source>
        <dbReference type="Pfam" id="PF04116"/>
    </source>
</evidence>
<dbReference type="Pfam" id="PF04116">
    <property type="entry name" value="FA_hydroxylase"/>
    <property type="match status" value="1"/>
</dbReference>
<reference evidence="8 9" key="1">
    <citation type="journal article" date="2006" name="Mol. Plant Microbe Interact.">
        <title>Identification of open reading frames unique to a select agent: Ralstonia solanacearum race 3 biovar 2.</title>
        <authorList>
            <person name="Gabriel D.W."/>
            <person name="Allen C."/>
            <person name="Schell M."/>
            <person name="Denny T.P."/>
            <person name="Greenberg J.T."/>
            <person name="Duan Y.P."/>
            <person name="Flores-Cruz Z."/>
            <person name="Huang Q."/>
            <person name="Clifford J.M."/>
            <person name="Presting G."/>
            <person name="Gonzalez E.T."/>
            <person name="Reddy J."/>
            <person name="Elphinstone J."/>
            <person name="Swanson J."/>
            <person name="Yao J."/>
            <person name="Mulholland V."/>
            <person name="Liu L."/>
            <person name="Farmerie W."/>
            <person name="Patnaikuni M."/>
            <person name="Balogh B."/>
            <person name="Norman D."/>
            <person name="Alvarez A."/>
            <person name="Castillo J.A."/>
            <person name="Jones J."/>
            <person name="Saddler G."/>
            <person name="Walunas T."/>
            <person name="Zhukov A."/>
            <person name="Mikhailova N."/>
        </authorList>
    </citation>
    <scope>NUCLEOTIDE SEQUENCE [LARGE SCALE GENOMIC DNA]</scope>
    <source>
        <strain evidence="8 9">UW551</strain>
    </source>
</reference>
<dbReference type="EMBL" id="AAKL01000078">
    <property type="protein sequence ID" value="EAP70866.1"/>
    <property type="molecule type" value="Genomic_DNA"/>
</dbReference>
<dbReference type="GO" id="GO:0012505">
    <property type="term" value="C:endomembrane system"/>
    <property type="evidence" value="ECO:0007669"/>
    <property type="project" value="UniProtKB-SubCell"/>
</dbReference>
<keyword evidence="2" id="KW-0812">Transmembrane</keyword>
<protein>
    <submittedName>
        <fullName evidence="8">C-5 sterol desaturase</fullName>
        <ecNumber evidence="8">1.3.-.-</ecNumber>
    </submittedName>
</protein>
<gene>
    <name evidence="8" type="ORF">RRSL_00355</name>
</gene>
<sequence>MKPSIRWIPCRSSVVVGMTARTVHERTGLRGRALTAALSGRGRWAYTSGWRHPITTTPMPTANGADGASRFDPGLILLAFAPVFLLTIAAEVWYWRRRDPAVYSLKDTVSNACLALMHQASDAFFLWLMIKTVYACAYAHGLRAMPETGWSFGLLLLLQDALYYGFHRASHRVRWMWASHVTHHSSEGMNFSTAFRQSLTYPISGMWLFWIPLAWIGFTPDWVILAVGLNLAFQFFVHTRLGAHDSRHAGLWRQLERFVNTPSVHRVHHARNPQYIDRNYAGVLTVWDRLFGSFVPEEEAPVFGITRQIHSHNPITLTFHEWRDMWTDVFRDRDIRYLWKPPEWRSPRARPIAMVQGFKSPP</sequence>
<dbReference type="PANTHER" id="PTHR21624">
    <property type="entry name" value="STEROL DESATURASE-RELATED PROTEIN"/>
    <property type="match status" value="1"/>
</dbReference>
<accession>A0AB33V7Q4</accession>
<evidence type="ECO:0000256" key="6">
    <source>
        <dbReference type="ARBA" id="ARBA00023136"/>
    </source>
</evidence>
<feature type="domain" description="Fatty acid hydroxylase" evidence="7">
    <location>
        <begin position="154"/>
        <end position="293"/>
    </location>
</feature>
<comment type="subcellular location">
    <subcellularLocation>
        <location evidence="1">Endomembrane system</location>
        <topology evidence="1">Multi-pass membrane protein</topology>
    </subcellularLocation>
</comment>
<dbReference type="InterPro" id="IPR006694">
    <property type="entry name" value="Fatty_acid_hydroxylase"/>
</dbReference>
<dbReference type="GO" id="GO:0016020">
    <property type="term" value="C:membrane"/>
    <property type="evidence" value="ECO:0007669"/>
    <property type="project" value="GOC"/>
</dbReference>
<dbReference type="AlphaFoldDB" id="A0AB33V7Q4"/>
<dbReference type="EC" id="1.3.-.-" evidence="8"/>
<evidence type="ECO:0000256" key="2">
    <source>
        <dbReference type="ARBA" id="ARBA00022692"/>
    </source>
</evidence>
<name>A0AB33V7Q4_RALSU</name>
<keyword evidence="3" id="KW-1133">Transmembrane helix</keyword>
<evidence type="ECO:0000256" key="4">
    <source>
        <dbReference type="ARBA" id="ARBA00023002"/>
    </source>
</evidence>
<evidence type="ECO:0000313" key="9">
    <source>
        <dbReference type="Proteomes" id="UP000005933"/>
    </source>
</evidence>
<evidence type="ECO:0000313" key="8">
    <source>
        <dbReference type="EMBL" id="EAP70866.1"/>
    </source>
</evidence>
<evidence type="ECO:0000256" key="1">
    <source>
        <dbReference type="ARBA" id="ARBA00004127"/>
    </source>
</evidence>
<evidence type="ECO:0000256" key="5">
    <source>
        <dbReference type="ARBA" id="ARBA00023098"/>
    </source>
</evidence>
<evidence type="ECO:0000256" key="3">
    <source>
        <dbReference type="ARBA" id="ARBA00022989"/>
    </source>
</evidence>
<dbReference type="GO" id="GO:0008610">
    <property type="term" value="P:lipid biosynthetic process"/>
    <property type="evidence" value="ECO:0007669"/>
    <property type="project" value="InterPro"/>
</dbReference>
<organism evidence="8 9">
    <name type="scientific">Ralstonia solanacearum (strain UW551)</name>
    <dbReference type="NCBI Taxonomy" id="342110"/>
    <lineage>
        <taxon>Bacteria</taxon>
        <taxon>Pseudomonadati</taxon>
        <taxon>Pseudomonadota</taxon>
        <taxon>Betaproteobacteria</taxon>
        <taxon>Burkholderiales</taxon>
        <taxon>Burkholderiaceae</taxon>
        <taxon>Ralstonia</taxon>
        <taxon>Ralstonia solanacearum species complex</taxon>
    </lineage>
</organism>
<proteinExistence type="predicted"/>
<dbReference type="PANTHER" id="PTHR21624:SF1">
    <property type="entry name" value="ALKYLGLYCEROL MONOOXYGENASE"/>
    <property type="match status" value="1"/>
</dbReference>
<dbReference type="GO" id="GO:0005506">
    <property type="term" value="F:iron ion binding"/>
    <property type="evidence" value="ECO:0007669"/>
    <property type="project" value="InterPro"/>
</dbReference>
<comment type="caution">
    <text evidence="8">The sequence shown here is derived from an EMBL/GenBank/DDBJ whole genome shotgun (WGS) entry which is preliminary data.</text>
</comment>
<dbReference type="GO" id="GO:0006643">
    <property type="term" value="P:membrane lipid metabolic process"/>
    <property type="evidence" value="ECO:0007669"/>
    <property type="project" value="TreeGrafter"/>
</dbReference>
<keyword evidence="4 8" id="KW-0560">Oxidoreductase</keyword>
<keyword evidence="5" id="KW-0443">Lipid metabolism</keyword>
<dbReference type="GO" id="GO:0050479">
    <property type="term" value="F:glyceryl-ether monooxygenase activity"/>
    <property type="evidence" value="ECO:0007669"/>
    <property type="project" value="TreeGrafter"/>
</dbReference>
<keyword evidence="6" id="KW-0472">Membrane</keyword>
<dbReference type="Proteomes" id="UP000005933">
    <property type="component" value="Unassembled WGS sequence"/>
</dbReference>